<dbReference type="EMBL" id="KV003161">
    <property type="protein sequence ID" value="KZV37073.1"/>
    <property type="molecule type" value="Genomic_DNA"/>
</dbReference>
<evidence type="ECO:0000313" key="2">
    <source>
        <dbReference type="Proteomes" id="UP000250235"/>
    </source>
</evidence>
<gene>
    <name evidence="1" type="ORF">F511_25641</name>
</gene>
<sequence length="416" mass="45598">MLRLVPAGGIAGVCLLVVQQKQMSMRVNIPVARRGNVVVLLLRLEVQLRVIFSIVECWWYFTRASDWMTLLPESSGFPCGNQCVLFVAQKYKDVRASGDTAFSSPCWDRSHHAPSGSNNSALIDFSHWCISAYPAVACDQLLVTDLCCSDFIVAAVCGNSSGAGELLSVLGFDLEVPLGPSCCCLFVVQVSQVIPLAVALTKLEVPQEYSPAEFPEVKKEIGDKEKAVAESKRAAIMESRAAAAQAKLLESMRLKGKAVVVPEAKRKKTTIGRAALAVKAFAIVPTVRRTMIEDAAPLRKIIKASAKSILVYTSAPKTIDVQKPKEKTAKSGQHSNDESMSIVQILLSLPEYRLLSYVMAEEPVPKIRWSQTVEIRGVDERHRSLLQIAPEVKGKQILTEYGLIRNPATEIVDLMF</sequence>
<proteinExistence type="predicted"/>
<dbReference type="AlphaFoldDB" id="A0A2Z7BR37"/>
<keyword evidence="2" id="KW-1185">Reference proteome</keyword>
<accession>A0A2Z7BR37</accession>
<organism evidence="1 2">
    <name type="scientific">Dorcoceras hygrometricum</name>
    <dbReference type="NCBI Taxonomy" id="472368"/>
    <lineage>
        <taxon>Eukaryota</taxon>
        <taxon>Viridiplantae</taxon>
        <taxon>Streptophyta</taxon>
        <taxon>Embryophyta</taxon>
        <taxon>Tracheophyta</taxon>
        <taxon>Spermatophyta</taxon>
        <taxon>Magnoliopsida</taxon>
        <taxon>eudicotyledons</taxon>
        <taxon>Gunneridae</taxon>
        <taxon>Pentapetalae</taxon>
        <taxon>asterids</taxon>
        <taxon>lamiids</taxon>
        <taxon>Lamiales</taxon>
        <taxon>Gesneriaceae</taxon>
        <taxon>Didymocarpoideae</taxon>
        <taxon>Trichosporeae</taxon>
        <taxon>Loxocarpinae</taxon>
        <taxon>Dorcoceras</taxon>
    </lineage>
</organism>
<evidence type="ECO:0000313" key="1">
    <source>
        <dbReference type="EMBL" id="KZV37073.1"/>
    </source>
</evidence>
<name>A0A2Z7BR37_9LAMI</name>
<protein>
    <submittedName>
        <fullName evidence="1">Uncharacterized protein</fullName>
    </submittedName>
</protein>
<dbReference type="Proteomes" id="UP000250235">
    <property type="component" value="Unassembled WGS sequence"/>
</dbReference>
<reference evidence="1 2" key="1">
    <citation type="journal article" date="2015" name="Proc. Natl. Acad. Sci. U.S.A.">
        <title>The resurrection genome of Boea hygrometrica: A blueprint for survival of dehydration.</title>
        <authorList>
            <person name="Xiao L."/>
            <person name="Yang G."/>
            <person name="Zhang L."/>
            <person name="Yang X."/>
            <person name="Zhao S."/>
            <person name="Ji Z."/>
            <person name="Zhou Q."/>
            <person name="Hu M."/>
            <person name="Wang Y."/>
            <person name="Chen M."/>
            <person name="Xu Y."/>
            <person name="Jin H."/>
            <person name="Xiao X."/>
            <person name="Hu G."/>
            <person name="Bao F."/>
            <person name="Hu Y."/>
            <person name="Wan P."/>
            <person name="Li L."/>
            <person name="Deng X."/>
            <person name="Kuang T."/>
            <person name="Xiang C."/>
            <person name="Zhu J.K."/>
            <person name="Oliver M.J."/>
            <person name="He Y."/>
        </authorList>
    </citation>
    <scope>NUCLEOTIDE SEQUENCE [LARGE SCALE GENOMIC DNA]</scope>
    <source>
        <strain evidence="2">cv. XS01</strain>
    </source>
</reference>